<evidence type="ECO:0000256" key="1">
    <source>
        <dbReference type="SAM" id="MobiDB-lite"/>
    </source>
</evidence>
<sequence>MRLVICLLLALCVAASARAQDDSGPPRAPAPAWQTVQLGAQGHRYPFPVYASRPLTAANLAHVTRVLVILHGVKRDADHYYQTAAGLLDVNPGAMEDTLVIAPKFAAPIDRGFEHMPAWHRDRWIAGGDSVKASGRPAPIGSFAVLDDLLEWLADRHDLPALRGVVLAGHSAGAQMLQRYAVLNNIDETVRKRGVTLRYVVANPSSYLYFTTDRPRGDGGFGPYNRGLCPDFNDFRYGLDHLPQGLRVADPKRLPGRYAQRDVTYLLGGADNNPEHRWLDKRCGAEAQGATRLARGRAYVGYEAWLPALKQNVHQAYEVAGVGHNQRGMFGSQCGASALLGPDAKAGPEAATCSRITPSPAPKAGPAAERGR</sequence>
<dbReference type="Proteomes" id="UP000194151">
    <property type="component" value="Chromosome"/>
</dbReference>
<feature type="region of interest" description="Disordered" evidence="1">
    <location>
        <begin position="344"/>
        <end position="372"/>
    </location>
</feature>
<keyword evidence="2" id="KW-0732">Signal</keyword>
<dbReference type="PANTHER" id="PTHR35560:SF3">
    <property type="entry name" value="PEPTIDASE S9 PROLYL OLIGOPEPTIDASE CATALYTIC DOMAIN-CONTAINING PROTEIN"/>
    <property type="match status" value="1"/>
</dbReference>
<dbReference type="Gene3D" id="3.40.50.1820">
    <property type="entry name" value="alpha/beta hydrolase"/>
    <property type="match status" value="1"/>
</dbReference>
<dbReference type="AlphaFoldDB" id="A0A1W6YIP7"/>
<evidence type="ECO:0008006" key="5">
    <source>
        <dbReference type="Google" id="ProtNLM"/>
    </source>
</evidence>
<evidence type="ECO:0000313" key="4">
    <source>
        <dbReference type="Proteomes" id="UP000194151"/>
    </source>
</evidence>
<organism evidence="3 4">
    <name type="scientific">Bordetella genomosp. 8</name>
    <dbReference type="NCBI Taxonomy" id="1416806"/>
    <lineage>
        <taxon>Bacteria</taxon>
        <taxon>Pseudomonadati</taxon>
        <taxon>Pseudomonadota</taxon>
        <taxon>Betaproteobacteria</taxon>
        <taxon>Burkholderiales</taxon>
        <taxon>Alcaligenaceae</taxon>
        <taxon>Bordetella</taxon>
    </lineage>
</organism>
<dbReference type="OrthoDB" id="1094867at2"/>
<dbReference type="RefSeq" id="WP_086064178.1">
    <property type="nucleotide sequence ID" value="NZ_CP021108.1"/>
</dbReference>
<dbReference type="STRING" id="1416806.CAL12_09020"/>
<evidence type="ECO:0000256" key="2">
    <source>
        <dbReference type="SAM" id="SignalP"/>
    </source>
</evidence>
<feature type="signal peptide" evidence="2">
    <location>
        <begin position="1"/>
        <end position="19"/>
    </location>
</feature>
<protein>
    <recommendedName>
        <fullName evidence="5">AB hydrolase-1 domain-containing protein</fullName>
    </recommendedName>
</protein>
<name>A0A1W6YIP7_9BORD</name>
<keyword evidence="4" id="KW-1185">Reference proteome</keyword>
<dbReference type="EMBL" id="CP021108">
    <property type="protein sequence ID" value="ARP80965.1"/>
    <property type="molecule type" value="Genomic_DNA"/>
</dbReference>
<dbReference type="SUPFAM" id="SSF53474">
    <property type="entry name" value="alpha/beta-Hydrolases"/>
    <property type="match status" value="1"/>
</dbReference>
<evidence type="ECO:0000313" key="3">
    <source>
        <dbReference type="EMBL" id="ARP80965.1"/>
    </source>
</evidence>
<reference evidence="3 4" key="1">
    <citation type="submission" date="2017-05" db="EMBL/GenBank/DDBJ databases">
        <title>Complete and WGS of Bordetella genogroups.</title>
        <authorList>
            <person name="Spilker T."/>
            <person name="LiPuma J."/>
        </authorList>
    </citation>
    <scope>NUCLEOTIDE SEQUENCE [LARGE SCALE GENOMIC DNA]</scope>
    <source>
        <strain evidence="3 4">AU19157</strain>
    </source>
</reference>
<accession>A0A1W6YIP7</accession>
<feature type="chain" id="PRO_5012303602" description="AB hydrolase-1 domain-containing protein" evidence="2">
    <location>
        <begin position="20"/>
        <end position="372"/>
    </location>
</feature>
<dbReference type="KEGG" id="bgv:CAL12_09020"/>
<dbReference type="InterPro" id="IPR029058">
    <property type="entry name" value="AB_hydrolase_fold"/>
</dbReference>
<dbReference type="PANTHER" id="PTHR35560">
    <property type="entry name" value="BLL0132 PROTEIN"/>
    <property type="match status" value="1"/>
</dbReference>
<gene>
    <name evidence="3" type="ORF">CAL12_09020</name>
</gene>
<proteinExistence type="predicted"/>